<evidence type="ECO:0000313" key="2">
    <source>
        <dbReference type="EMBL" id="MPR31160.1"/>
    </source>
</evidence>
<protein>
    <recommendedName>
        <fullName evidence="4">Virulence protein</fullName>
    </recommendedName>
</protein>
<gene>
    <name evidence="2" type="ORF">FS320_41260</name>
</gene>
<evidence type="ECO:0000256" key="1">
    <source>
        <dbReference type="SAM" id="MobiDB-lite"/>
    </source>
</evidence>
<comment type="caution">
    <text evidence="2">The sequence shown here is derived from an EMBL/GenBank/DDBJ whole genome shotgun (WGS) entry which is preliminary data.</text>
</comment>
<dbReference type="RefSeq" id="WP_152718367.1">
    <property type="nucleotide sequence ID" value="NZ_VOSJ01000601.1"/>
</dbReference>
<accession>A0A5N7MWT8</accession>
<evidence type="ECO:0008006" key="4">
    <source>
        <dbReference type="Google" id="ProtNLM"/>
    </source>
</evidence>
<dbReference type="Proteomes" id="UP000403266">
    <property type="component" value="Unassembled WGS sequence"/>
</dbReference>
<dbReference type="EMBL" id="VOSK01000561">
    <property type="protein sequence ID" value="MPR31160.1"/>
    <property type="molecule type" value="Genomic_DNA"/>
</dbReference>
<dbReference type="AlphaFoldDB" id="A0A5N7MWT8"/>
<evidence type="ECO:0000313" key="3">
    <source>
        <dbReference type="Proteomes" id="UP000403266"/>
    </source>
</evidence>
<proteinExistence type="predicted"/>
<reference evidence="2 3" key="1">
    <citation type="journal article" date="2019" name="Syst. Appl. Microbiol.">
        <title>Microvirga tunisiensis sp. nov., a root nodule symbiotic bacterium isolated from Lupinus micranthus and L. luteus grown in Northern Tunisia.</title>
        <authorList>
            <person name="Msaddak A."/>
            <person name="Rejili M."/>
            <person name="Duran D."/>
            <person name="Mars M."/>
            <person name="Palacios J.M."/>
            <person name="Ruiz-Argueso T."/>
            <person name="Rey L."/>
            <person name="Imperial J."/>
        </authorList>
    </citation>
    <scope>NUCLEOTIDE SEQUENCE [LARGE SCALE GENOMIC DNA]</scope>
    <source>
        <strain evidence="2 3">Lmie10</strain>
    </source>
</reference>
<feature type="region of interest" description="Disordered" evidence="1">
    <location>
        <begin position="1"/>
        <end position="29"/>
    </location>
</feature>
<name>A0A5N7MWT8_9HYPH</name>
<keyword evidence="3" id="KW-1185">Reference proteome</keyword>
<sequence length="321" mass="34793">MDRDRQQAREQDTLGHDGGGATGFTDLPSGALSEVAKRLTTDDPVETAKNLGNFKRVGRSARAALKTSPSAGEAVETSPAGAFDARLERLGTSAEALYRAAIPDNGFPEANLEDHRLLAERFRAIGPILQFQSAARKTATVDHILNLPETDLQADAINSMAKHLSDLDHVNRTRLVERAIEIFKQDGPANLETRITATLTLVSGHNHLNYGQKAQVLDAIIGRHDLAELYTGISEHVAPWENATSRSTFGHAVESQSSHLDKSIEAISDSATKLEADRAISPPPPRHLDAIHQVGKSINKAYNSARAELMASDRERDGHGR</sequence>
<feature type="compositionally biased region" description="Basic and acidic residues" evidence="1">
    <location>
        <begin position="1"/>
        <end position="15"/>
    </location>
</feature>
<dbReference type="OrthoDB" id="8088765at2"/>
<organism evidence="2 3">
    <name type="scientific">Microvirga tunisiensis</name>
    <dbReference type="NCBI Taxonomy" id="2108360"/>
    <lineage>
        <taxon>Bacteria</taxon>
        <taxon>Pseudomonadati</taxon>
        <taxon>Pseudomonadota</taxon>
        <taxon>Alphaproteobacteria</taxon>
        <taxon>Hyphomicrobiales</taxon>
        <taxon>Methylobacteriaceae</taxon>
        <taxon>Microvirga</taxon>
    </lineage>
</organism>